<protein>
    <submittedName>
        <fullName evidence="3">Predicted dehydrogenase</fullName>
    </submittedName>
</protein>
<evidence type="ECO:0000259" key="2">
    <source>
        <dbReference type="Pfam" id="PF22725"/>
    </source>
</evidence>
<sequence>MIRTGIIGMGDIAPIHIEALNKTKNVKIIAACDIDESKKAVFKEAAFYTDYKEMMEKEELDCVHICLPHHLHVPVSVYCVEKGLNVFMEKPLGLNIDDCKDILEAANNSQAKLGICLQNRVNETTEKLMEIARSKNYGEIKGIKGLVAWHRPKSYFDEKPWRGKLETAGGGVMINQGIHTLDIMQLIGGEIEWVKGSVSSLLDYRVEVEDTAVANIKFKNGASGMFFSTNANIENSSIEIEVLFEKARFTIKGDRLYRTDNDKLDLLAENTKLPGSKFYYGASHKKLINKFYKAIEEDSDDYIKIEEGIDAMKLIEAIKRSSSENKEIKLEELT</sequence>
<dbReference type="OrthoDB" id="251184at2"/>
<dbReference type="Gene3D" id="3.30.360.10">
    <property type="entry name" value="Dihydrodipicolinate Reductase, domain 2"/>
    <property type="match status" value="1"/>
</dbReference>
<dbReference type="PANTHER" id="PTHR43249:SF1">
    <property type="entry name" value="D-GLUCOSIDE 3-DEHYDROGENASE"/>
    <property type="match status" value="1"/>
</dbReference>
<dbReference type="InterPro" id="IPR055170">
    <property type="entry name" value="GFO_IDH_MocA-like_dom"/>
</dbReference>
<name>A0A1M4W3W7_9FIRM</name>
<dbReference type="SUPFAM" id="SSF51735">
    <property type="entry name" value="NAD(P)-binding Rossmann-fold domains"/>
    <property type="match status" value="1"/>
</dbReference>
<dbReference type="Gene3D" id="3.40.50.720">
    <property type="entry name" value="NAD(P)-binding Rossmann-like Domain"/>
    <property type="match status" value="1"/>
</dbReference>
<dbReference type="GO" id="GO:0000166">
    <property type="term" value="F:nucleotide binding"/>
    <property type="evidence" value="ECO:0007669"/>
    <property type="project" value="InterPro"/>
</dbReference>
<evidence type="ECO:0000259" key="1">
    <source>
        <dbReference type="Pfam" id="PF01408"/>
    </source>
</evidence>
<dbReference type="AlphaFoldDB" id="A0A1M4W3W7"/>
<organism evidence="3 4">
    <name type="scientific">Alkalibacter saccharofermentans DSM 14828</name>
    <dbReference type="NCBI Taxonomy" id="1120975"/>
    <lineage>
        <taxon>Bacteria</taxon>
        <taxon>Bacillati</taxon>
        <taxon>Bacillota</taxon>
        <taxon>Clostridia</taxon>
        <taxon>Eubacteriales</taxon>
        <taxon>Eubacteriaceae</taxon>
        <taxon>Alkalibacter</taxon>
    </lineage>
</organism>
<proteinExistence type="predicted"/>
<dbReference type="InterPro" id="IPR052515">
    <property type="entry name" value="Gfo/Idh/MocA_Oxidoreductase"/>
</dbReference>
<dbReference type="InterPro" id="IPR000683">
    <property type="entry name" value="Gfo/Idh/MocA-like_OxRdtase_N"/>
</dbReference>
<gene>
    <name evidence="3" type="ORF">SAMN02746064_01160</name>
</gene>
<reference evidence="3 4" key="1">
    <citation type="submission" date="2016-11" db="EMBL/GenBank/DDBJ databases">
        <authorList>
            <person name="Jaros S."/>
            <person name="Januszkiewicz K."/>
            <person name="Wedrychowicz H."/>
        </authorList>
    </citation>
    <scope>NUCLEOTIDE SEQUENCE [LARGE SCALE GENOMIC DNA]</scope>
    <source>
        <strain evidence="3 4">DSM 14828</strain>
    </source>
</reference>
<evidence type="ECO:0000313" key="3">
    <source>
        <dbReference type="EMBL" id="SHE75961.1"/>
    </source>
</evidence>
<dbReference type="PANTHER" id="PTHR43249">
    <property type="entry name" value="UDP-N-ACETYL-2-AMINO-2-DEOXY-D-GLUCURONATE OXIDASE"/>
    <property type="match status" value="1"/>
</dbReference>
<feature type="domain" description="Gfo/Idh/MocA-like oxidoreductase N-terminal" evidence="1">
    <location>
        <begin position="2"/>
        <end position="113"/>
    </location>
</feature>
<accession>A0A1M4W3W7</accession>
<dbReference type="InterPro" id="IPR036291">
    <property type="entry name" value="NAD(P)-bd_dom_sf"/>
</dbReference>
<dbReference type="RefSeq" id="WP_073270140.1">
    <property type="nucleotide sequence ID" value="NZ_FQTU01000006.1"/>
</dbReference>
<dbReference type="STRING" id="1120975.SAMN02746064_01160"/>
<dbReference type="SUPFAM" id="SSF55347">
    <property type="entry name" value="Glyceraldehyde-3-phosphate dehydrogenase-like, C-terminal domain"/>
    <property type="match status" value="1"/>
</dbReference>
<dbReference type="Proteomes" id="UP000184251">
    <property type="component" value="Unassembled WGS sequence"/>
</dbReference>
<feature type="domain" description="GFO/IDH/MocA-like oxidoreductase" evidence="2">
    <location>
        <begin position="127"/>
        <end position="249"/>
    </location>
</feature>
<evidence type="ECO:0000313" key="4">
    <source>
        <dbReference type="Proteomes" id="UP000184251"/>
    </source>
</evidence>
<dbReference type="Pfam" id="PF01408">
    <property type="entry name" value="GFO_IDH_MocA"/>
    <property type="match status" value="1"/>
</dbReference>
<dbReference type="Pfam" id="PF22725">
    <property type="entry name" value="GFO_IDH_MocA_C3"/>
    <property type="match status" value="1"/>
</dbReference>
<keyword evidence="4" id="KW-1185">Reference proteome</keyword>
<dbReference type="EMBL" id="FQTU01000006">
    <property type="protein sequence ID" value="SHE75961.1"/>
    <property type="molecule type" value="Genomic_DNA"/>
</dbReference>